<evidence type="ECO:0000313" key="9">
    <source>
        <dbReference type="EMBL" id="MCZ3364916.1"/>
    </source>
</evidence>
<gene>
    <name evidence="10" type="ORF">O3H35_08495</name>
    <name evidence="9" type="ORF">O3H54_03375</name>
</gene>
<keyword evidence="6 8" id="KW-1133">Transmembrane helix</keyword>
<comment type="caution">
    <text evidence="9">The sequence shown here is derived from an EMBL/GenBank/DDBJ whole genome shotgun (WGS) entry which is preliminary data.</text>
</comment>
<evidence type="ECO:0000313" key="11">
    <source>
        <dbReference type="Proteomes" id="UP001068021"/>
    </source>
</evidence>
<dbReference type="AlphaFoldDB" id="A0A9E5DGS4"/>
<name>A0A9E5DGS4_9EURY</name>
<evidence type="ECO:0000256" key="2">
    <source>
        <dbReference type="ARBA" id="ARBA00022475"/>
    </source>
</evidence>
<dbReference type="GO" id="GO:0005886">
    <property type="term" value="C:plasma membrane"/>
    <property type="evidence" value="ECO:0007669"/>
    <property type="project" value="UniProtKB-SubCell"/>
</dbReference>
<dbReference type="PANTHER" id="PTHR33908:SF11">
    <property type="entry name" value="MEMBRANE PROTEIN"/>
    <property type="match status" value="1"/>
</dbReference>
<dbReference type="InterPro" id="IPR050297">
    <property type="entry name" value="LipidA_mod_glycosyltrf_83"/>
</dbReference>
<feature type="transmembrane region" description="Helical" evidence="8">
    <location>
        <begin position="92"/>
        <end position="125"/>
    </location>
</feature>
<protein>
    <recommendedName>
        <fullName evidence="12">Glycosyltransferase RgtA/B/C/D-like domain-containing protein</fullName>
    </recommendedName>
</protein>
<keyword evidence="3" id="KW-0328">Glycosyltransferase</keyword>
<dbReference type="GO" id="GO:0008610">
    <property type="term" value="P:lipid biosynthetic process"/>
    <property type="evidence" value="ECO:0007669"/>
    <property type="project" value="UniProtKB-ARBA"/>
</dbReference>
<dbReference type="RefSeq" id="WP_245611127.1">
    <property type="nucleotide sequence ID" value="NZ_JAPVER010000018.1"/>
</dbReference>
<evidence type="ECO:0000313" key="10">
    <source>
        <dbReference type="EMBL" id="MCZ3372671.1"/>
    </source>
</evidence>
<evidence type="ECO:0000256" key="1">
    <source>
        <dbReference type="ARBA" id="ARBA00004651"/>
    </source>
</evidence>
<dbReference type="PANTHER" id="PTHR33908">
    <property type="entry name" value="MANNOSYLTRANSFERASE YKCB-RELATED"/>
    <property type="match status" value="1"/>
</dbReference>
<proteinExistence type="predicted"/>
<comment type="subcellular location">
    <subcellularLocation>
        <location evidence="1">Cell membrane</location>
        <topology evidence="1">Multi-pass membrane protein</topology>
    </subcellularLocation>
</comment>
<dbReference type="EMBL" id="JAPVES010000030">
    <property type="protein sequence ID" value="MCZ3372671.1"/>
    <property type="molecule type" value="Genomic_DNA"/>
</dbReference>
<feature type="transmembrane region" description="Helical" evidence="8">
    <location>
        <begin position="320"/>
        <end position="337"/>
    </location>
</feature>
<feature type="transmembrane region" description="Helical" evidence="8">
    <location>
        <begin position="184"/>
        <end position="204"/>
    </location>
</feature>
<feature type="transmembrane region" description="Helical" evidence="8">
    <location>
        <begin position="343"/>
        <end position="363"/>
    </location>
</feature>
<evidence type="ECO:0000256" key="4">
    <source>
        <dbReference type="ARBA" id="ARBA00022679"/>
    </source>
</evidence>
<evidence type="ECO:0000256" key="7">
    <source>
        <dbReference type="ARBA" id="ARBA00023136"/>
    </source>
</evidence>
<evidence type="ECO:0000256" key="3">
    <source>
        <dbReference type="ARBA" id="ARBA00022676"/>
    </source>
</evidence>
<keyword evidence="5 8" id="KW-0812">Transmembrane</keyword>
<evidence type="ECO:0000256" key="8">
    <source>
        <dbReference type="SAM" id="Phobius"/>
    </source>
</evidence>
<reference evidence="9" key="1">
    <citation type="submission" date="2022-12" db="EMBL/GenBank/DDBJ databases">
        <title>Reclassification of two methanogenic archaea species isolated from the Kolyma lowland permafrost.</title>
        <authorList>
            <person name="Trubitsyn V.E."/>
            <person name="Rivkina E.M."/>
            <person name="Shcherbakova V.A."/>
        </authorList>
    </citation>
    <scope>NUCLEOTIDE SEQUENCE</scope>
    <source>
        <strain evidence="9">M2</strain>
        <strain evidence="10">MK4</strain>
    </source>
</reference>
<keyword evidence="4" id="KW-0808">Transferase</keyword>
<dbReference type="EMBL" id="JAPVER010000018">
    <property type="protein sequence ID" value="MCZ3364916.1"/>
    <property type="molecule type" value="Genomic_DNA"/>
</dbReference>
<evidence type="ECO:0000256" key="6">
    <source>
        <dbReference type="ARBA" id="ARBA00022989"/>
    </source>
</evidence>
<keyword evidence="11" id="KW-1185">Reference proteome</keyword>
<keyword evidence="2" id="KW-1003">Cell membrane</keyword>
<dbReference type="Proteomes" id="UP001068021">
    <property type="component" value="Unassembled WGS sequence"/>
</dbReference>
<keyword evidence="7 8" id="KW-0472">Membrane</keyword>
<organism evidence="9 11">
    <name type="scientific">Methanobacterium veterum</name>
    <dbReference type="NCBI Taxonomy" id="408577"/>
    <lineage>
        <taxon>Archaea</taxon>
        <taxon>Methanobacteriati</taxon>
        <taxon>Methanobacteriota</taxon>
        <taxon>Methanomada group</taxon>
        <taxon>Methanobacteria</taxon>
        <taxon>Methanobacteriales</taxon>
        <taxon>Methanobacteriaceae</taxon>
        <taxon>Methanobacterium</taxon>
    </lineage>
</organism>
<feature type="transmembrane region" description="Helical" evidence="8">
    <location>
        <begin position="282"/>
        <end position="308"/>
    </location>
</feature>
<feature type="transmembrane region" description="Helical" evidence="8">
    <location>
        <begin position="375"/>
        <end position="396"/>
    </location>
</feature>
<dbReference type="Proteomes" id="UP001074446">
    <property type="component" value="Unassembled WGS sequence"/>
</dbReference>
<feature type="transmembrane region" description="Helical" evidence="8">
    <location>
        <begin position="59"/>
        <end position="80"/>
    </location>
</feature>
<dbReference type="GO" id="GO:0016763">
    <property type="term" value="F:pentosyltransferase activity"/>
    <property type="evidence" value="ECO:0007669"/>
    <property type="project" value="TreeGrafter"/>
</dbReference>
<evidence type="ECO:0008006" key="12">
    <source>
        <dbReference type="Google" id="ProtNLM"/>
    </source>
</evidence>
<feature type="transmembrane region" description="Helical" evidence="8">
    <location>
        <begin position="154"/>
        <end position="172"/>
    </location>
</feature>
<accession>A0A9E5DGS4</accession>
<sequence length="497" mass="56988">MINYYQYSLNADSISYITIAQEYLNGNFADAINGYWSPLFSWLLIPFLPFSSSPQFNIYLARILSLITGVLTIIGVNLLISRFKIDKTSKTLVLFSLIPIILSFLFGLISPDLLVTTILLYYLYIIFDPDYPNKKYAGISCGILGALAYLSKSYALPLFLAHFLLFNLYYYFKSVDKEKRRKIFKNLILGLTIFFIISGVWITLISDKYGKSTFGTAGDYNHELVGPQSQGHFVYYYGIIKPPNEFAVSAWEDPSYFKMKSWSALDSWDNFKYQIKSILSNIVNMISIFEVASLFAIIIFIASIILVFKLKLNKTSKNKLIYLITTIILYLGGYSLVLIEPRYLWLVNILLLIMGVYLLNLLFEIGSLKNTVKNILLVFLILSFVVNPINALILNLNIGKDSYTLSEALKCCNVQGNLASNDEWRVSDYISYYTSSKYYGQTKQNESYNDLKKELKVNNIDYYLVWGYTKENSNLSHDFKEVTNGTIDQLRIYAVKS</sequence>
<evidence type="ECO:0000256" key="5">
    <source>
        <dbReference type="ARBA" id="ARBA00022692"/>
    </source>
</evidence>